<reference evidence="1 2" key="1">
    <citation type="journal article" date="2023" name="Ecotoxicol. Environ. Saf.">
        <title>Mercury remediation potential of mercury-resistant strain Rheinheimera metallidurans sp. nov. isolated from a municipal waste dumping site.</title>
        <authorList>
            <person name="Yadav V."/>
            <person name="Manjhi A."/>
            <person name="Vadakedath N."/>
        </authorList>
    </citation>
    <scope>NUCLEOTIDE SEQUENCE [LARGE SCALE GENOMIC DNA]</scope>
    <source>
        <strain evidence="1 2">E-49</strain>
    </source>
</reference>
<name>A0ABU8C829_9GAMM</name>
<sequence length="531" mass="60802">MNYQIEAAAIRKKLSSYTTNSVVEHLLTNLHLPQRPMSQGIQVPWIYCLTLEWVLEIETRPNAIDASARCVNKIINRVWNLQNSALKLNSTDDPMIEIRRMLIPQTRFQQDHKERLIFLYRFIAIIELQSGKKTLRDQFEKQAGVSLDEFLIFATWLWVKLPFSERYFVSYETVINELCPVLTPFKVIHLLKLIGGTIPELKDIIQHVRPCERVLNPSEYFDEPALIVKPIFLLEKGISTPQAHVLSIGVSEFVMRILKAEEPSRFKDTFTKLYEKYTSELLSLHNLKSVHESTIETWYKEAGISGKVADFLIQNDESSILIDAKGVEPKTSMLTSGSSTYIKDKLKDSLIKGVTQIAECAGKLSLLKKIDIDLENRFGLVVTHQEHFISEAEKLIEFCAGSSVNLRDVIEGKLLSKNIMFCTIADLEKILSICDATKTALSDVLKFCADRQSDVKTRRFTFEQHIHEYHQHHGASAIVAINQMIKSQSDQYFEKCNSAVKRSLHYWGTPHELKVQQFTHSYALLKAKLGI</sequence>
<protein>
    <submittedName>
        <fullName evidence="1">Uncharacterized protein</fullName>
    </submittedName>
</protein>
<organism evidence="1 2">
    <name type="scientific">Rheinheimera muenzenbergensis</name>
    <dbReference type="NCBI Taxonomy" id="1193628"/>
    <lineage>
        <taxon>Bacteria</taxon>
        <taxon>Pseudomonadati</taxon>
        <taxon>Pseudomonadota</taxon>
        <taxon>Gammaproteobacteria</taxon>
        <taxon>Chromatiales</taxon>
        <taxon>Chromatiaceae</taxon>
        <taxon>Rheinheimera</taxon>
    </lineage>
</organism>
<dbReference type="RefSeq" id="WP_335736422.1">
    <property type="nucleotide sequence ID" value="NZ_JALAAR010000010.1"/>
</dbReference>
<comment type="caution">
    <text evidence="1">The sequence shown here is derived from an EMBL/GenBank/DDBJ whole genome shotgun (WGS) entry which is preliminary data.</text>
</comment>
<proteinExistence type="predicted"/>
<accession>A0ABU8C829</accession>
<gene>
    <name evidence="1" type="ORF">MN202_12265</name>
</gene>
<evidence type="ECO:0000313" key="1">
    <source>
        <dbReference type="EMBL" id="MEH8018013.1"/>
    </source>
</evidence>
<dbReference type="EMBL" id="JALAAR010000010">
    <property type="protein sequence ID" value="MEH8018013.1"/>
    <property type="molecule type" value="Genomic_DNA"/>
</dbReference>
<keyword evidence="2" id="KW-1185">Reference proteome</keyword>
<dbReference type="Proteomes" id="UP001375382">
    <property type="component" value="Unassembled WGS sequence"/>
</dbReference>
<evidence type="ECO:0000313" key="2">
    <source>
        <dbReference type="Proteomes" id="UP001375382"/>
    </source>
</evidence>